<keyword evidence="3" id="KW-1185">Reference proteome</keyword>
<dbReference type="Proteomes" id="UP000563094">
    <property type="component" value="Unassembled WGS sequence"/>
</dbReference>
<dbReference type="EMBL" id="JACJIQ010000002">
    <property type="protein sequence ID" value="MBA9076117.1"/>
    <property type="molecule type" value="Genomic_DNA"/>
</dbReference>
<name>A0A839GMG2_9BACT</name>
<feature type="signal peptide" evidence="1">
    <location>
        <begin position="1"/>
        <end position="21"/>
    </location>
</feature>
<organism evidence="2 3">
    <name type="scientific">Rufibacter quisquiliarum</name>
    <dbReference type="NCBI Taxonomy" id="1549639"/>
    <lineage>
        <taxon>Bacteria</taxon>
        <taxon>Pseudomonadati</taxon>
        <taxon>Bacteroidota</taxon>
        <taxon>Cytophagia</taxon>
        <taxon>Cytophagales</taxon>
        <taxon>Hymenobacteraceae</taxon>
        <taxon>Rufibacter</taxon>
    </lineage>
</organism>
<feature type="chain" id="PRO_5032310166" description="Agarase" evidence="1">
    <location>
        <begin position="22"/>
        <end position="472"/>
    </location>
</feature>
<dbReference type="SUPFAM" id="SSF51445">
    <property type="entry name" value="(Trans)glycosidases"/>
    <property type="match status" value="1"/>
</dbReference>
<dbReference type="Gene3D" id="3.20.20.80">
    <property type="entry name" value="Glycosidases"/>
    <property type="match status" value="2"/>
</dbReference>
<accession>A0A839GMG2</accession>
<sequence length="472" mass="54270">MRKQILLSLAAVLALAPVVKAQEKAPAPLVVQAKRGLTTSDATKGFGEWKDYATRSFAQLTDFKPKETKLSPYGGRKDKRTKATGFFHVKQLNGRWWAIDPEGYYFLHTAVNTVTMGASARNKEALKEKFKDSRGWASAANQLLRENGFNGTGSWSNVKELMASPRQEKTPLAYTINWDFMSAYGKKRGGTYQKPGHRGYPNDVIFVFDPEFEAFCDSHAKQLAAYKNDKNVFGYFSDNEMPFGRKNLEGYLTLDPKEPGYAAAHQWIKERGITPEQITDAHRKEFLAFAAERYFSIVAKAIKKYDPNHMYLGCRFYGNQREYPEMLEAAGKYVDVVSINYYNVWTPEQDKMRNWGAWSKKPFIITEWYVKGEDSGLPNRTGAGWMVKTQQDRGLFYQNFTLGLLENPNCVGWHWFQYQDNDPTLEGAESSNIDANKGIVDNYYQVYQPLMDKMREINQHMYQLADYFQKKK</sequence>
<gene>
    <name evidence="2" type="ORF">FHS90_000819</name>
</gene>
<keyword evidence="1" id="KW-0732">Signal</keyword>
<evidence type="ECO:0000313" key="2">
    <source>
        <dbReference type="EMBL" id="MBA9076117.1"/>
    </source>
</evidence>
<evidence type="ECO:0008006" key="4">
    <source>
        <dbReference type="Google" id="ProtNLM"/>
    </source>
</evidence>
<dbReference type="RefSeq" id="WP_182511900.1">
    <property type="nucleotide sequence ID" value="NZ_JACJIQ010000002.1"/>
</dbReference>
<comment type="caution">
    <text evidence="2">The sequence shown here is derived from an EMBL/GenBank/DDBJ whole genome shotgun (WGS) entry which is preliminary data.</text>
</comment>
<protein>
    <recommendedName>
        <fullName evidence="4">Agarase</fullName>
    </recommendedName>
</protein>
<dbReference type="InterPro" id="IPR017853">
    <property type="entry name" value="GH"/>
</dbReference>
<reference evidence="2 3" key="1">
    <citation type="submission" date="2020-08" db="EMBL/GenBank/DDBJ databases">
        <title>Genomic Encyclopedia of Type Strains, Phase IV (KMG-IV): sequencing the most valuable type-strain genomes for metagenomic binning, comparative biology and taxonomic classification.</title>
        <authorList>
            <person name="Goeker M."/>
        </authorList>
    </citation>
    <scope>NUCLEOTIDE SEQUENCE [LARGE SCALE GENOMIC DNA]</scope>
    <source>
        <strain evidence="2 3">DSM 29854</strain>
    </source>
</reference>
<dbReference type="AlphaFoldDB" id="A0A839GMG2"/>
<evidence type="ECO:0000313" key="3">
    <source>
        <dbReference type="Proteomes" id="UP000563094"/>
    </source>
</evidence>
<proteinExistence type="predicted"/>
<evidence type="ECO:0000256" key="1">
    <source>
        <dbReference type="SAM" id="SignalP"/>
    </source>
</evidence>